<dbReference type="Pfam" id="PF00156">
    <property type="entry name" value="Pribosyltran"/>
    <property type="match status" value="1"/>
</dbReference>
<gene>
    <name evidence="3" type="ORF">MUS1_13120</name>
</gene>
<comment type="similarity">
    <text evidence="1">Belongs to the ComF/GntX family.</text>
</comment>
<organism evidence="3 4">
    <name type="scientific">Marinomonas ushuaiensis DSM 15871</name>
    <dbReference type="NCBI Taxonomy" id="1122207"/>
    <lineage>
        <taxon>Bacteria</taxon>
        <taxon>Pseudomonadati</taxon>
        <taxon>Pseudomonadota</taxon>
        <taxon>Gammaproteobacteria</taxon>
        <taxon>Oceanospirillales</taxon>
        <taxon>Oceanospirillaceae</taxon>
        <taxon>Marinomonas</taxon>
    </lineage>
</organism>
<proteinExistence type="inferred from homology"/>
<keyword evidence="4" id="KW-1185">Reference proteome</keyword>
<dbReference type="InterPro" id="IPR000836">
    <property type="entry name" value="PRTase_dom"/>
</dbReference>
<dbReference type="InterPro" id="IPR051910">
    <property type="entry name" value="ComF/GntX_DNA_util-trans"/>
</dbReference>
<dbReference type="Proteomes" id="UP000054058">
    <property type="component" value="Unassembled WGS sequence"/>
</dbReference>
<reference evidence="3 4" key="1">
    <citation type="submission" date="2014-01" db="EMBL/GenBank/DDBJ databases">
        <title>Marinomonas ushuaiensis DSM 15871 Genome Sequencing.</title>
        <authorList>
            <person name="Lai Q."/>
            <person name="Shao Z.S."/>
        </authorList>
    </citation>
    <scope>NUCLEOTIDE SEQUENCE [LARGE SCALE GENOMIC DNA]</scope>
    <source>
        <strain evidence="3 4">DSM 15871</strain>
    </source>
</reference>
<dbReference type="eggNOG" id="COG1040">
    <property type="taxonomic scope" value="Bacteria"/>
</dbReference>
<evidence type="ECO:0000313" key="3">
    <source>
        <dbReference type="EMBL" id="ETX10914.1"/>
    </source>
</evidence>
<accession>X7E4F9</accession>
<comment type="caution">
    <text evidence="3">The sequence shown here is derived from an EMBL/GenBank/DDBJ whole genome shotgun (WGS) entry which is preliminary data.</text>
</comment>
<feature type="domain" description="Phosphoribosyltransferase" evidence="2">
    <location>
        <begin position="89"/>
        <end position="138"/>
    </location>
</feature>
<dbReference type="PATRIC" id="fig|1122207.3.peg.1762"/>
<dbReference type="InterPro" id="IPR029057">
    <property type="entry name" value="PRTase-like"/>
</dbReference>
<dbReference type="AlphaFoldDB" id="X7E4F9"/>
<dbReference type="PANTHER" id="PTHR47505:SF1">
    <property type="entry name" value="DNA UTILIZATION PROTEIN YHGH"/>
    <property type="match status" value="1"/>
</dbReference>
<dbReference type="EMBL" id="JAMB01000006">
    <property type="protein sequence ID" value="ETX10914.1"/>
    <property type="molecule type" value="Genomic_DNA"/>
</dbReference>
<dbReference type="CDD" id="cd06223">
    <property type="entry name" value="PRTases_typeI"/>
    <property type="match status" value="1"/>
</dbReference>
<evidence type="ECO:0000313" key="4">
    <source>
        <dbReference type="Proteomes" id="UP000054058"/>
    </source>
</evidence>
<evidence type="ECO:0000259" key="2">
    <source>
        <dbReference type="Pfam" id="PF00156"/>
    </source>
</evidence>
<protein>
    <recommendedName>
        <fullName evidence="2">Phosphoribosyltransferase domain-containing protein</fullName>
    </recommendedName>
</protein>
<dbReference type="Gene3D" id="3.40.50.2020">
    <property type="match status" value="1"/>
</dbReference>
<dbReference type="SUPFAM" id="SSF53271">
    <property type="entry name" value="PRTase-like"/>
    <property type="match status" value="1"/>
</dbReference>
<dbReference type="PANTHER" id="PTHR47505">
    <property type="entry name" value="DNA UTILIZATION PROTEIN YHGH"/>
    <property type="match status" value="1"/>
</dbReference>
<dbReference type="STRING" id="1122207.MUS1_13120"/>
<evidence type="ECO:0000256" key="1">
    <source>
        <dbReference type="ARBA" id="ARBA00008007"/>
    </source>
</evidence>
<sequence length="142" mass="16254">MSEHLIQIYSSDSWPDQLIYVPSHPNRIKARGFCQTKAMSDHLLKNLQLKIGDQCPFKANNNPLRKLKHTQAQHSLSRKERLKNQKNSYEINTPIAKHVVLFDDVMTTGSTIESCTKLLLESGAERVDIWVIARTPDKIDQS</sequence>
<name>X7E4F9_9GAMM</name>